<evidence type="ECO:0000256" key="1">
    <source>
        <dbReference type="SAM" id="MobiDB-lite"/>
    </source>
</evidence>
<feature type="compositionally biased region" description="Polar residues" evidence="1">
    <location>
        <begin position="1"/>
        <end position="19"/>
    </location>
</feature>
<dbReference type="AlphaFoldDB" id="K5VE01"/>
<sequence length="194" mass="20633">MTGKDLTTSGSHLSRTSDSGYGGGDAAISALHCSTLLRCYNHRHGDVGNIDSPYPKVEQQSINFLYTLNQDTHHLSGTRTFPDRTALGQASARTQSLQGKPPNQHLFLPAPLTVPSVTHSQYARPDGAARLAGRLHRVRLKGCAAEEGTAGRRPASVDTLRRLKTVKVGQAATAQSMNHTLAMGGGVIVVSGLR</sequence>
<dbReference type="HOGENOM" id="CLU_1402892_0_0_1"/>
<dbReference type="EMBL" id="JH930484">
    <property type="protein sequence ID" value="EKM49333.1"/>
    <property type="molecule type" value="Genomic_DNA"/>
</dbReference>
<dbReference type="GeneID" id="18913509"/>
<dbReference type="KEGG" id="pco:PHACADRAFT_214429"/>
<dbReference type="RefSeq" id="XP_007402119.1">
    <property type="nucleotide sequence ID" value="XM_007402057.1"/>
</dbReference>
<evidence type="ECO:0000313" key="3">
    <source>
        <dbReference type="Proteomes" id="UP000008370"/>
    </source>
</evidence>
<keyword evidence="3" id="KW-1185">Reference proteome</keyword>
<proteinExistence type="predicted"/>
<dbReference type="InParanoid" id="K5VE01"/>
<accession>K5VE01</accession>
<protein>
    <submittedName>
        <fullName evidence="2">Uncharacterized protein</fullName>
    </submittedName>
</protein>
<reference evidence="2 3" key="1">
    <citation type="journal article" date="2012" name="BMC Genomics">
        <title>Comparative genomics of the white-rot fungi, Phanerochaete carnosa and P. chrysosporium, to elucidate the genetic basis of the distinct wood types they colonize.</title>
        <authorList>
            <person name="Suzuki H."/>
            <person name="MacDonald J."/>
            <person name="Syed K."/>
            <person name="Salamov A."/>
            <person name="Hori C."/>
            <person name="Aerts A."/>
            <person name="Henrissat B."/>
            <person name="Wiebenga A."/>
            <person name="vanKuyk P.A."/>
            <person name="Barry K."/>
            <person name="Lindquist E."/>
            <person name="LaButti K."/>
            <person name="Lapidus A."/>
            <person name="Lucas S."/>
            <person name="Coutinho P."/>
            <person name="Gong Y."/>
            <person name="Samejima M."/>
            <person name="Mahadevan R."/>
            <person name="Abou-Zaid M."/>
            <person name="de Vries R.P."/>
            <person name="Igarashi K."/>
            <person name="Yadav J.S."/>
            <person name="Grigoriev I.V."/>
            <person name="Master E.R."/>
        </authorList>
    </citation>
    <scope>NUCLEOTIDE SEQUENCE [LARGE SCALE GENOMIC DNA]</scope>
    <source>
        <strain evidence="2 3">HHB-10118-sp</strain>
    </source>
</reference>
<gene>
    <name evidence="2" type="ORF">PHACADRAFT_214429</name>
</gene>
<dbReference type="Proteomes" id="UP000008370">
    <property type="component" value="Unassembled WGS sequence"/>
</dbReference>
<organism evidence="2 3">
    <name type="scientific">Phanerochaete carnosa (strain HHB-10118-sp)</name>
    <name type="common">White-rot fungus</name>
    <name type="synonym">Peniophora carnosa</name>
    <dbReference type="NCBI Taxonomy" id="650164"/>
    <lineage>
        <taxon>Eukaryota</taxon>
        <taxon>Fungi</taxon>
        <taxon>Dikarya</taxon>
        <taxon>Basidiomycota</taxon>
        <taxon>Agaricomycotina</taxon>
        <taxon>Agaricomycetes</taxon>
        <taxon>Polyporales</taxon>
        <taxon>Phanerochaetaceae</taxon>
        <taxon>Phanerochaete</taxon>
    </lineage>
</organism>
<feature type="region of interest" description="Disordered" evidence="1">
    <location>
        <begin position="1"/>
        <end position="21"/>
    </location>
</feature>
<evidence type="ECO:0000313" key="2">
    <source>
        <dbReference type="EMBL" id="EKM49333.1"/>
    </source>
</evidence>
<name>K5VE01_PHACS</name>